<feature type="transmembrane region" description="Helical" evidence="7">
    <location>
        <begin position="412"/>
        <end position="430"/>
    </location>
</feature>
<keyword evidence="4" id="KW-0029">Amino-acid transport</keyword>
<sequence>MKKSTTNYKIENEQEKGLKRELKTSQLTMIAMGCAIGTGLFLGSGLAIKTAGPSVLLSYAVGAFIVLLLMGCLAEMTVAHPTSGSFGTIAEKYIHPMAGYLVRYSYWVAQVLAVGVEVSAIAVYMKYWFPTVPGIVWIAFFAAVLIYINATSVNTFATFEYWFSMIKVSAIVGFILLGAYVLFGTSNHGNIGVENLTNDGGFMPFGWWGMWVAVFISLFSFLGTEMIAVTAGEAKEPDIAVPKALKATVFRLSIFYVLTIGIMLIIVPWKSAGVDESPFVKVMEILNIPFASGFMNFIILTAALSAMNSQLYASTRMVYSLSKSNHAPKILGKVSKKGVPVNALAVSTIGIVVAGIVNAVLPDSSYAFMMGISMFGAMFTWMTIFISHLFFRRKWEQSGERKLPVKMIGFPYFTILGVILLLGLTITSWFTGFKIMLQFGIPWLIVLSIAYLFIDKNKNHKVQQNNTVFKQKTDKF</sequence>
<protein>
    <submittedName>
        <fullName evidence="9">Amino acid permease</fullName>
    </submittedName>
</protein>
<feature type="transmembrane region" description="Helical" evidence="7">
    <location>
        <begin position="162"/>
        <end position="185"/>
    </location>
</feature>
<dbReference type="RefSeq" id="WP_069033538.1">
    <property type="nucleotide sequence ID" value="NZ_MDKC01000010.1"/>
</dbReference>
<dbReference type="Pfam" id="PF00324">
    <property type="entry name" value="AA_permease"/>
    <property type="match status" value="1"/>
</dbReference>
<dbReference type="Proteomes" id="UP000094580">
    <property type="component" value="Unassembled WGS sequence"/>
</dbReference>
<feature type="transmembrane region" description="Helical" evidence="7">
    <location>
        <begin position="436"/>
        <end position="454"/>
    </location>
</feature>
<evidence type="ECO:0000256" key="1">
    <source>
        <dbReference type="ARBA" id="ARBA00004651"/>
    </source>
</evidence>
<feature type="transmembrane region" description="Helical" evidence="7">
    <location>
        <begin position="27"/>
        <end position="48"/>
    </location>
</feature>
<organism evidence="9 10">
    <name type="scientific">Gottfriedia luciferensis</name>
    <dbReference type="NCBI Taxonomy" id="178774"/>
    <lineage>
        <taxon>Bacteria</taxon>
        <taxon>Bacillati</taxon>
        <taxon>Bacillota</taxon>
        <taxon>Bacilli</taxon>
        <taxon>Bacillales</taxon>
        <taxon>Bacillaceae</taxon>
        <taxon>Gottfriedia</taxon>
    </lineage>
</organism>
<reference evidence="9 10" key="1">
    <citation type="submission" date="2016-07" db="EMBL/GenBank/DDBJ databases">
        <authorList>
            <person name="Townsley L."/>
            <person name="Shank E.A."/>
        </authorList>
    </citation>
    <scope>NUCLEOTIDE SEQUENCE [LARGE SCALE GENOMIC DNA]</scope>
    <source>
        <strain evidence="9 10">CH01</strain>
    </source>
</reference>
<keyword evidence="6 7" id="KW-0472">Membrane</keyword>
<evidence type="ECO:0000256" key="6">
    <source>
        <dbReference type="ARBA" id="ARBA00023136"/>
    </source>
</evidence>
<evidence type="ECO:0000313" key="10">
    <source>
        <dbReference type="Proteomes" id="UP000094580"/>
    </source>
</evidence>
<evidence type="ECO:0000256" key="4">
    <source>
        <dbReference type="ARBA" id="ARBA00022970"/>
    </source>
</evidence>
<comment type="subcellular location">
    <subcellularLocation>
        <location evidence="1">Cell membrane</location>
        <topology evidence="1">Multi-pass membrane protein</topology>
    </subcellularLocation>
</comment>
<keyword evidence="3 7" id="KW-0812">Transmembrane</keyword>
<feature type="transmembrane region" description="Helical" evidence="7">
    <location>
        <begin position="54"/>
        <end position="74"/>
    </location>
</feature>
<dbReference type="PIRSF" id="PIRSF006060">
    <property type="entry name" value="AA_transporter"/>
    <property type="match status" value="1"/>
</dbReference>
<feature type="transmembrane region" description="Helical" evidence="7">
    <location>
        <begin position="367"/>
        <end position="391"/>
    </location>
</feature>
<evidence type="ECO:0000256" key="3">
    <source>
        <dbReference type="ARBA" id="ARBA00022692"/>
    </source>
</evidence>
<evidence type="ECO:0000256" key="7">
    <source>
        <dbReference type="SAM" id="Phobius"/>
    </source>
</evidence>
<evidence type="ECO:0000256" key="2">
    <source>
        <dbReference type="ARBA" id="ARBA00022448"/>
    </source>
</evidence>
<dbReference type="Gene3D" id="1.20.1740.10">
    <property type="entry name" value="Amino acid/polyamine transporter I"/>
    <property type="match status" value="1"/>
</dbReference>
<gene>
    <name evidence="9" type="ORF">BED47_20950</name>
</gene>
<feature type="transmembrane region" description="Helical" evidence="7">
    <location>
        <begin position="131"/>
        <end position="150"/>
    </location>
</feature>
<evidence type="ECO:0000259" key="8">
    <source>
        <dbReference type="Pfam" id="PF00324"/>
    </source>
</evidence>
<comment type="caution">
    <text evidence="9">The sequence shown here is derived from an EMBL/GenBank/DDBJ whole genome shotgun (WGS) entry which is preliminary data.</text>
</comment>
<dbReference type="PROSITE" id="PS51257">
    <property type="entry name" value="PROKAR_LIPOPROTEIN"/>
    <property type="match status" value="1"/>
</dbReference>
<keyword evidence="2" id="KW-0813">Transport</keyword>
<accession>A0ABX2ZR72</accession>
<feature type="transmembrane region" description="Helical" evidence="7">
    <location>
        <begin position="205"/>
        <end position="228"/>
    </location>
</feature>
<feature type="transmembrane region" description="Helical" evidence="7">
    <location>
        <begin position="104"/>
        <end position="125"/>
    </location>
</feature>
<dbReference type="PANTHER" id="PTHR43495">
    <property type="entry name" value="GABA PERMEASE"/>
    <property type="match status" value="1"/>
</dbReference>
<feature type="transmembrane region" description="Helical" evidence="7">
    <location>
        <begin position="249"/>
        <end position="268"/>
    </location>
</feature>
<dbReference type="InterPro" id="IPR004841">
    <property type="entry name" value="AA-permease/SLC12A_dom"/>
</dbReference>
<dbReference type="EMBL" id="MDKC01000010">
    <property type="protein sequence ID" value="ODG92255.1"/>
    <property type="molecule type" value="Genomic_DNA"/>
</dbReference>
<dbReference type="PROSITE" id="PS00218">
    <property type="entry name" value="AMINO_ACID_PERMEASE_1"/>
    <property type="match status" value="1"/>
</dbReference>
<name>A0ABX2ZR72_9BACI</name>
<dbReference type="InterPro" id="IPR004840">
    <property type="entry name" value="Amino_acid_permease_CS"/>
</dbReference>
<feature type="transmembrane region" description="Helical" evidence="7">
    <location>
        <begin position="288"/>
        <end position="307"/>
    </location>
</feature>
<dbReference type="PANTHER" id="PTHR43495:SF5">
    <property type="entry name" value="GAMMA-AMINOBUTYRIC ACID PERMEASE"/>
    <property type="match status" value="1"/>
</dbReference>
<keyword evidence="10" id="KW-1185">Reference proteome</keyword>
<evidence type="ECO:0000313" key="9">
    <source>
        <dbReference type="EMBL" id="ODG92255.1"/>
    </source>
</evidence>
<feature type="transmembrane region" description="Helical" evidence="7">
    <location>
        <begin position="339"/>
        <end position="361"/>
    </location>
</feature>
<evidence type="ECO:0000256" key="5">
    <source>
        <dbReference type="ARBA" id="ARBA00022989"/>
    </source>
</evidence>
<keyword evidence="5 7" id="KW-1133">Transmembrane helix</keyword>
<proteinExistence type="predicted"/>
<feature type="domain" description="Amino acid permease/ SLC12A" evidence="8">
    <location>
        <begin position="27"/>
        <end position="461"/>
    </location>
</feature>